<evidence type="ECO:0000256" key="2">
    <source>
        <dbReference type="SAM" id="Phobius"/>
    </source>
</evidence>
<reference evidence="3 4" key="1">
    <citation type="submission" date="2017-03" db="EMBL/GenBank/DDBJ databases">
        <title>An alternative strategy for trypanosome survival in the mammalian bloodstream revealed through genome and transcriptome analysis of the ubiquitous bovine parasite Trypanosoma (Megatrypanum) theileri.</title>
        <authorList>
            <person name="Kelly S."/>
            <person name="Ivens A."/>
            <person name="Mott A."/>
            <person name="O'Neill E."/>
            <person name="Emms D."/>
            <person name="Macleod O."/>
            <person name="Voorheis P."/>
            <person name="Matthews J."/>
            <person name="Matthews K."/>
            <person name="Carrington M."/>
        </authorList>
    </citation>
    <scope>NUCLEOTIDE SEQUENCE [LARGE SCALE GENOMIC DNA]</scope>
    <source>
        <strain evidence="3">Edinburgh</strain>
    </source>
</reference>
<feature type="compositionally biased region" description="Polar residues" evidence="1">
    <location>
        <begin position="156"/>
        <end position="168"/>
    </location>
</feature>
<feature type="region of interest" description="Disordered" evidence="1">
    <location>
        <begin position="1"/>
        <end position="61"/>
    </location>
</feature>
<dbReference type="VEuPathDB" id="TriTrypDB:TM35_000023240"/>
<feature type="region of interest" description="Disordered" evidence="1">
    <location>
        <begin position="246"/>
        <end position="287"/>
    </location>
</feature>
<dbReference type="OrthoDB" id="248135at2759"/>
<feature type="non-terminal residue" evidence="3">
    <location>
        <position position="526"/>
    </location>
</feature>
<evidence type="ECO:0000313" key="4">
    <source>
        <dbReference type="Proteomes" id="UP000192257"/>
    </source>
</evidence>
<dbReference type="RefSeq" id="XP_028887064.1">
    <property type="nucleotide sequence ID" value="XM_029021642.1"/>
</dbReference>
<proteinExistence type="predicted"/>
<feature type="transmembrane region" description="Helical" evidence="2">
    <location>
        <begin position="328"/>
        <end position="351"/>
    </location>
</feature>
<keyword evidence="4" id="KW-1185">Reference proteome</keyword>
<accession>A0A1X0P7Z2</accession>
<keyword evidence="2" id="KW-1133">Transmembrane helix</keyword>
<dbReference type="AlphaFoldDB" id="A0A1X0P7Z2"/>
<sequence>MKRTRSRISKSQQSISPMRCAPRRRIGSQDTLEESDEQEKPQQQQQKRQRQKQKRENHSIEKTTLLDLQRSSRGFAYLREGRDNTLPLAPRTGIIHTHAEVSVRPSPSVNPPRNAMDDNAIGYVSPRSARSVTHAFSHLRDSISFAFPQVRDSVFDSSSPRGSVTVPLSTPPPGSNSRSSISSSHSEHLNRSHQQQLNHREMYQPNHHNSSDQSFLSTRSAIDYLNGAGSLEEVLSSRESLRSSQLTLSRHSASKSTLGPLDLSPILKEEKKPRRRKPQVSPICRPQHNGVQIDVPVSIVNAPLVEERQIGKEALEEFQRSMARCSRLTTLIVVTLFFIAVWAVMAAPLFIRLDRPEDVFVRYYVDTVSELQFIYEVPYISLSGNDTKRLYLRVLSETLERLERSTSHLKPEANPSSQALYYKRMIRAYQAVQHRSRLYARSRGRNVFHQFIFYPLHDAWVYGLMRHGFTQTLRDLIWDFSLSNIWLRFRDAALCLRQDEKIPCPTLTYLQERQQQQQEEEQEEEE</sequence>
<evidence type="ECO:0000256" key="1">
    <source>
        <dbReference type="SAM" id="MobiDB-lite"/>
    </source>
</evidence>
<protein>
    <recommendedName>
        <fullName evidence="5">Transmembrane protein</fullName>
    </recommendedName>
</protein>
<name>A0A1X0P7Z2_9TRYP</name>
<comment type="caution">
    <text evidence="3">The sequence shown here is derived from an EMBL/GenBank/DDBJ whole genome shotgun (WGS) entry which is preliminary data.</text>
</comment>
<evidence type="ECO:0000313" key="3">
    <source>
        <dbReference type="EMBL" id="ORC92998.1"/>
    </source>
</evidence>
<feature type="compositionally biased region" description="Low complexity" evidence="1">
    <location>
        <begin position="175"/>
        <end position="184"/>
    </location>
</feature>
<dbReference type="Proteomes" id="UP000192257">
    <property type="component" value="Unassembled WGS sequence"/>
</dbReference>
<organism evidence="3 4">
    <name type="scientific">Trypanosoma theileri</name>
    <dbReference type="NCBI Taxonomy" id="67003"/>
    <lineage>
        <taxon>Eukaryota</taxon>
        <taxon>Discoba</taxon>
        <taxon>Euglenozoa</taxon>
        <taxon>Kinetoplastea</taxon>
        <taxon>Metakinetoplastina</taxon>
        <taxon>Trypanosomatida</taxon>
        <taxon>Trypanosomatidae</taxon>
        <taxon>Trypanosoma</taxon>
    </lineage>
</organism>
<evidence type="ECO:0008006" key="5">
    <source>
        <dbReference type="Google" id="ProtNLM"/>
    </source>
</evidence>
<gene>
    <name evidence="3" type="ORF">TM35_000023240</name>
</gene>
<dbReference type="EMBL" id="NBCO01000002">
    <property type="protein sequence ID" value="ORC92998.1"/>
    <property type="molecule type" value="Genomic_DNA"/>
</dbReference>
<dbReference type="GeneID" id="39981422"/>
<feature type="region of interest" description="Disordered" evidence="1">
    <location>
        <begin position="156"/>
        <end position="197"/>
    </location>
</feature>
<keyword evidence="2" id="KW-0472">Membrane</keyword>
<keyword evidence="2" id="KW-0812">Transmembrane</keyword>